<evidence type="ECO:0000256" key="11">
    <source>
        <dbReference type="ARBA" id="ARBA00042072"/>
    </source>
</evidence>
<evidence type="ECO:0000313" key="16">
    <source>
        <dbReference type="Proteomes" id="UP000187367"/>
    </source>
</evidence>
<dbReference type="GO" id="GO:0016301">
    <property type="term" value="F:kinase activity"/>
    <property type="evidence" value="ECO:0007669"/>
    <property type="project" value="UniProtKB-KW"/>
</dbReference>
<protein>
    <recommendedName>
        <fullName evidence="10">Ascorbate-specific PTS system EIIA component</fullName>
    </recommendedName>
    <alternativeName>
        <fullName evidence="11">Ascorbate-specific phosphotransferase enzyme IIA component</fullName>
    </alternativeName>
</protein>
<evidence type="ECO:0000259" key="12">
    <source>
        <dbReference type="PROSITE" id="PS51094"/>
    </source>
</evidence>
<dbReference type="SUPFAM" id="SSF63520">
    <property type="entry name" value="PTS-regulatory domain, PRD"/>
    <property type="match status" value="1"/>
</dbReference>
<evidence type="ECO:0000256" key="5">
    <source>
        <dbReference type="ARBA" id="ARBA00022679"/>
    </source>
</evidence>
<keyword evidence="7" id="KW-0418">Kinase</keyword>
<comment type="function">
    <text evidence="9">The phosphoenolpyruvate-dependent sugar phosphotransferase system (sugar PTS), a major carbohydrate active transport system, catalyzes the phosphorylation of incoming sugar substrates concomitantly with their translocation across the cell membrane. The enzyme II UlaABC PTS system is involved in ascorbate transport.</text>
</comment>
<dbReference type="PROSITE" id="PS51099">
    <property type="entry name" value="PTS_EIIB_TYPE_2"/>
    <property type="match status" value="1"/>
</dbReference>
<keyword evidence="16" id="KW-1185">Reference proteome</keyword>
<evidence type="ECO:0000256" key="3">
    <source>
        <dbReference type="ARBA" id="ARBA00022490"/>
    </source>
</evidence>
<reference evidence="15 16" key="1">
    <citation type="submission" date="2017-01" db="EMBL/GenBank/DDBJ databases">
        <title>Bacillus phylogenomics.</title>
        <authorList>
            <person name="Dunlap C."/>
        </authorList>
    </citation>
    <scope>NUCLEOTIDE SEQUENCE [LARGE SCALE GENOMIC DNA]</scope>
    <source>
        <strain evidence="15 16">NRRL B-41282</strain>
    </source>
</reference>
<feature type="domain" description="PTS EIIA type-2" evidence="12">
    <location>
        <begin position="536"/>
        <end position="679"/>
    </location>
</feature>
<gene>
    <name evidence="15" type="ORF">BW143_12025</name>
</gene>
<dbReference type="GO" id="GO:0006355">
    <property type="term" value="P:regulation of DNA-templated transcription"/>
    <property type="evidence" value="ECO:0007669"/>
    <property type="project" value="InterPro"/>
</dbReference>
<name>A0A1R1RY19_9BACI</name>
<dbReference type="Pfam" id="PF05043">
    <property type="entry name" value="Mga"/>
    <property type="match status" value="1"/>
</dbReference>
<sequence>MITEKRPANLLQYLVRVKEATMHQLIDHFQLTKRQIYYDFEKINHWLAGNKLPQIEYKRKNTVVVPEEVLQLTRNRTGADGKYSFIFTQEERIKALYIFLFIRREPISSAHLTQLLQVSKNTVMNDVKKANEALHPFLVAVGYTRHQGYHLKGSEFDKRVPVMHYLSSFLRKPYGKKMLRYILKTSGASGGTEGIKTAIDSISEEFHLQFVEERLNEFIHFLKLYSLRVAEGKVIQLHQEEKEMLKQNPLRFAAEKLLEKLYIPTYKTEVCYVMIQLLGLSFGSRSADDPLFQMCEKLVLEFESRACITFSKRNEVAESLYRHIKPAYFRMKYRIPIHNPLLNKIKKDHKELYTIVQKLVQPFESCLNIPIPEEEIGFITIHFCAMLEKPIQTNSFKKTAVIICPGGVSSSLMVKRQLESLFSEICVEKTLSLQEYTPELFDQYDAVFSTIELETERHYYIAEPLMTPAEKSRLVNEVYQNLFGIKQREILTEEFIELLNKHVRIIDEKGLRDSLKDIVFLQKATEIRRKRPVLKELLTDETIQMADQITGWEEAIKKAAKPLLDKEVIQEEYTDAMIDNVKTMGPYMIIGPEIAIPHARPEMGVNKVGMSLLKLKKPVYFLDDKQYPVKLLFCIAAVDQTTHLKALSQLTRLLSNKDNQNVLKETESMERVRDLIKAYSSY</sequence>
<dbReference type="InterPro" id="IPR002178">
    <property type="entry name" value="PTS_EIIA_type-2_dom"/>
</dbReference>
<accession>A0A1R1RY19</accession>
<evidence type="ECO:0000313" key="15">
    <source>
        <dbReference type="EMBL" id="OMI04954.1"/>
    </source>
</evidence>
<dbReference type="PROSITE" id="PS51094">
    <property type="entry name" value="PTS_EIIA_TYPE_2"/>
    <property type="match status" value="1"/>
</dbReference>
<accession>A0A1R1QK25</accession>
<evidence type="ECO:0000256" key="2">
    <source>
        <dbReference type="ARBA" id="ARBA00022448"/>
    </source>
</evidence>
<dbReference type="InterPro" id="IPR051351">
    <property type="entry name" value="Ascorbate-PTS_EIIA_comp"/>
</dbReference>
<evidence type="ECO:0000256" key="4">
    <source>
        <dbReference type="ARBA" id="ARBA00022553"/>
    </source>
</evidence>
<organism evidence="15 16">
    <name type="scientific">Bacillus swezeyi</name>
    <dbReference type="NCBI Taxonomy" id="1925020"/>
    <lineage>
        <taxon>Bacteria</taxon>
        <taxon>Bacillati</taxon>
        <taxon>Bacillota</taxon>
        <taxon>Bacilli</taxon>
        <taxon>Bacillales</taxon>
        <taxon>Bacillaceae</taxon>
        <taxon>Bacillus</taxon>
    </lineage>
</organism>
<dbReference type="Pfam" id="PF00874">
    <property type="entry name" value="PRD"/>
    <property type="match status" value="1"/>
</dbReference>
<dbReference type="InterPro" id="IPR016152">
    <property type="entry name" value="PTrfase/Anion_transptr"/>
</dbReference>
<dbReference type="PANTHER" id="PTHR36203">
    <property type="entry name" value="ASCORBATE-SPECIFIC PTS SYSTEM EIIA COMPONENT"/>
    <property type="match status" value="1"/>
</dbReference>
<dbReference type="SUPFAM" id="SSF55804">
    <property type="entry name" value="Phoshotransferase/anion transport protein"/>
    <property type="match status" value="1"/>
</dbReference>
<comment type="subcellular location">
    <subcellularLocation>
        <location evidence="1">Cytoplasm</location>
    </subcellularLocation>
</comment>
<dbReference type="Gene3D" id="1.10.10.10">
    <property type="entry name" value="Winged helix-like DNA-binding domain superfamily/Winged helix DNA-binding domain"/>
    <property type="match status" value="1"/>
</dbReference>
<dbReference type="AlphaFoldDB" id="A0A1R1RY19"/>
<evidence type="ECO:0000256" key="1">
    <source>
        <dbReference type="ARBA" id="ARBA00004496"/>
    </source>
</evidence>
<dbReference type="InterPro" id="IPR007737">
    <property type="entry name" value="Mga_HTH"/>
</dbReference>
<keyword evidence="2" id="KW-0813">Transport</keyword>
<proteinExistence type="predicted"/>
<dbReference type="Pfam" id="PF00359">
    <property type="entry name" value="PTS_EIIA_2"/>
    <property type="match status" value="1"/>
</dbReference>
<dbReference type="GO" id="GO:0009401">
    <property type="term" value="P:phosphoenolpyruvate-dependent sugar phosphotransferase system"/>
    <property type="evidence" value="ECO:0007669"/>
    <property type="project" value="UniProtKB-KW"/>
</dbReference>
<dbReference type="InterPro" id="IPR011608">
    <property type="entry name" value="PRD"/>
</dbReference>
<dbReference type="InterPro" id="IPR036388">
    <property type="entry name" value="WH-like_DNA-bd_sf"/>
</dbReference>
<evidence type="ECO:0000259" key="14">
    <source>
        <dbReference type="PROSITE" id="PS51372"/>
    </source>
</evidence>
<evidence type="ECO:0000259" key="13">
    <source>
        <dbReference type="PROSITE" id="PS51099"/>
    </source>
</evidence>
<dbReference type="InterPro" id="IPR036095">
    <property type="entry name" value="PTS_EIIB-like_sf"/>
</dbReference>
<dbReference type="GO" id="GO:0005737">
    <property type="term" value="C:cytoplasm"/>
    <property type="evidence" value="ECO:0007669"/>
    <property type="project" value="UniProtKB-SubCell"/>
</dbReference>
<evidence type="ECO:0000256" key="7">
    <source>
        <dbReference type="ARBA" id="ARBA00022777"/>
    </source>
</evidence>
<keyword evidence="4" id="KW-0597">Phosphoprotein</keyword>
<dbReference type="GO" id="GO:0008982">
    <property type="term" value="F:protein-N(PI)-phosphohistidine-sugar phosphotransferase activity"/>
    <property type="evidence" value="ECO:0007669"/>
    <property type="project" value="InterPro"/>
</dbReference>
<keyword evidence="8" id="KW-0010">Activator</keyword>
<comment type="caution">
    <text evidence="15">The sequence shown here is derived from an EMBL/GenBank/DDBJ whole genome shotgun (WGS) entry which is preliminary data.</text>
</comment>
<feature type="domain" description="PTS EIIB type-2" evidence="13">
    <location>
        <begin position="398"/>
        <end position="486"/>
    </location>
</feature>
<dbReference type="InterPro" id="IPR013011">
    <property type="entry name" value="PTS_EIIB_2"/>
</dbReference>
<feature type="domain" description="PRD" evidence="14">
    <location>
        <begin position="286"/>
        <end position="393"/>
    </location>
</feature>
<dbReference type="SUPFAM" id="SSF52794">
    <property type="entry name" value="PTS system IIB component-like"/>
    <property type="match status" value="1"/>
</dbReference>
<evidence type="ECO:0000256" key="9">
    <source>
        <dbReference type="ARBA" id="ARBA00037387"/>
    </source>
</evidence>
<dbReference type="CDD" id="cd05568">
    <property type="entry name" value="PTS_IIB_bgl_like"/>
    <property type="match status" value="1"/>
</dbReference>
<keyword evidence="5" id="KW-0808">Transferase</keyword>
<dbReference type="PROSITE" id="PS51372">
    <property type="entry name" value="PRD_2"/>
    <property type="match status" value="1"/>
</dbReference>
<dbReference type="RefSeq" id="WP_076761212.1">
    <property type="nucleotide sequence ID" value="NZ_JARMMK010000005.1"/>
</dbReference>
<dbReference type="InterPro" id="IPR036634">
    <property type="entry name" value="PRD_sf"/>
</dbReference>
<evidence type="ECO:0000256" key="10">
    <source>
        <dbReference type="ARBA" id="ARBA00041175"/>
    </source>
</evidence>
<dbReference type="Proteomes" id="UP000187367">
    <property type="component" value="Unassembled WGS sequence"/>
</dbReference>
<dbReference type="PANTHER" id="PTHR36203:SF1">
    <property type="entry name" value="ASCORBATE-SPECIFIC PTS SYSTEM EIIA COMPONENT"/>
    <property type="match status" value="1"/>
</dbReference>
<dbReference type="Gene3D" id="1.10.1790.10">
    <property type="entry name" value="PRD domain"/>
    <property type="match status" value="1"/>
</dbReference>
<dbReference type="OrthoDB" id="369398at2"/>
<evidence type="ECO:0000256" key="6">
    <source>
        <dbReference type="ARBA" id="ARBA00022683"/>
    </source>
</evidence>
<dbReference type="Gene3D" id="3.40.930.10">
    <property type="entry name" value="Mannitol-specific EII, Chain A"/>
    <property type="match status" value="1"/>
</dbReference>
<dbReference type="EMBL" id="MTJL01000023">
    <property type="protein sequence ID" value="OMI04954.1"/>
    <property type="molecule type" value="Genomic_DNA"/>
</dbReference>
<keyword evidence="6" id="KW-0598">Phosphotransferase system</keyword>
<keyword evidence="3" id="KW-0963">Cytoplasm</keyword>
<dbReference type="CDD" id="cd00211">
    <property type="entry name" value="PTS_IIA_fru"/>
    <property type="match status" value="1"/>
</dbReference>
<evidence type="ECO:0000256" key="8">
    <source>
        <dbReference type="ARBA" id="ARBA00023159"/>
    </source>
</evidence>